<dbReference type="OrthoDB" id="1939598at2759"/>
<evidence type="ECO:0000256" key="1">
    <source>
        <dbReference type="ARBA" id="ARBA00004123"/>
    </source>
</evidence>
<keyword evidence="4" id="KW-0804">Transcription</keyword>
<comment type="subcellular location">
    <subcellularLocation>
        <location evidence="1">Nucleus</location>
    </subcellularLocation>
</comment>
<evidence type="ECO:0000256" key="3">
    <source>
        <dbReference type="ARBA" id="ARBA00023125"/>
    </source>
</evidence>
<dbReference type="SMART" id="SM00338">
    <property type="entry name" value="BRLZ"/>
    <property type="match status" value="1"/>
</dbReference>
<dbReference type="Pfam" id="PF07716">
    <property type="entry name" value="bZIP_2"/>
    <property type="match status" value="1"/>
</dbReference>
<dbReference type="InterPro" id="IPR004827">
    <property type="entry name" value="bZIP"/>
</dbReference>
<keyword evidence="5" id="KW-0539">Nucleus</keyword>
<feature type="region of interest" description="Disordered" evidence="6">
    <location>
        <begin position="69"/>
        <end position="90"/>
    </location>
</feature>
<evidence type="ECO:0000256" key="4">
    <source>
        <dbReference type="ARBA" id="ARBA00023163"/>
    </source>
</evidence>
<dbReference type="PANTHER" id="PTHR13044:SF14">
    <property type="entry name" value="CRYPTOCEPHAL, ISOFORM A"/>
    <property type="match status" value="1"/>
</dbReference>
<dbReference type="PROSITE" id="PS50217">
    <property type="entry name" value="BZIP"/>
    <property type="match status" value="1"/>
</dbReference>
<feature type="region of interest" description="Disordered" evidence="6">
    <location>
        <begin position="219"/>
        <end position="308"/>
    </location>
</feature>
<evidence type="ECO:0000259" key="7">
    <source>
        <dbReference type="PROSITE" id="PS50217"/>
    </source>
</evidence>
<evidence type="ECO:0000256" key="5">
    <source>
        <dbReference type="ARBA" id="ARBA00023242"/>
    </source>
</evidence>
<keyword evidence="3" id="KW-0238">DNA-binding</keyword>
<comment type="caution">
    <text evidence="8">The sequence shown here is derived from an EMBL/GenBank/DDBJ whole genome shotgun (WGS) entry which is preliminary data.</text>
</comment>
<feature type="compositionally biased region" description="Basic and acidic residues" evidence="6">
    <location>
        <begin position="249"/>
        <end position="258"/>
    </location>
</feature>
<accession>A0A9P4WQZ3</accession>
<dbReference type="SUPFAM" id="SSF57959">
    <property type="entry name" value="Leucine zipper domain"/>
    <property type="match status" value="1"/>
</dbReference>
<evidence type="ECO:0000313" key="8">
    <source>
        <dbReference type="EMBL" id="KAF3039183.1"/>
    </source>
</evidence>
<dbReference type="GO" id="GO:0000977">
    <property type="term" value="F:RNA polymerase II transcription regulatory region sequence-specific DNA binding"/>
    <property type="evidence" value="ECO:0007669"/>
    <property type="project" value="TreeGrafter"/>
</dbReference>
<evidence type="ECO:0000256" key="2">
    <source>
        <dbReference type="ARBA" id="ARBA00023015"/>
    </source>
</evidence>
<dbReference type="EMBL" id="SWKV01000032">
    <property type="protein sequence ID" value="KAF3039183.1"/>
    <property type="molecule type" value="Genomic_DNA"/>
</dbReference>
<name>A0A9P4WQZ3_9PLEO</name>
<feature type="compositionally biased region" description="Basic and acidic residues" evidence="6">
    <location>
        <begin position="298"/>
        <end position="308"/>
    </location>
</feature>
<protein>
    <recommendedName>
        <fullName evidence="7">BZIP domain-containing protein</fullName>
    </recommendedName>
</protein>
<feature type="region of interest" description="Disordered" evidence="6">
    <location>
        <begin position="338"/>
        <end position="374"/>
    </location>
</feature>
<evidence type="ECO:0000313" key="9">
    <source>
        <dbReference type="Proteomes" id="UP000758155"/>
    </source>
</evidence>
<feature type="domain" description="BZIP" evidence="7">
    <location>
        <begin position="278"/>
        <end position="337"/>
    </location>
</feature>
<gene>
    <name evidence="8" type="ORF">E8E12_006492</name>
</gene>
<feature type="compositionally biased region" description="Polar residues" evidence="6">
    <location>
        <begin position="219"/>
        <end position="242"/>
    </location>
</feature>
<dbReference type="GO" id="GO:0001228">
    <property type="term" value="F:DNA-binding transcription activator activity, RNA polymerase II-specific"/>
    <property type="evidence" value="ECO:0007669"/>
    <property type="project" value="TreeGrafter"/>
</dbReference>
<dbReference type="AlphaFoldDB" id="A0A9P4WQZ3"/>
<feature type="compositionally biased region" description="Basic and acidic residues" evidence="6">
    <location>
        <begin position="267"/>
        <end position="281"/>
    </location>
</feature>
<dbReference type="FunFam" id="1.20.5.170:FF:000075">
    <property type="entry name" value="BZIP transcription factor (MetR)"/>
    <property type="match status" value="1"/>
</dbReference>
<feature type="compositionally biased region" description="Polar residues" evidence="6">
    <location>
        <begin position="72"/>
        <end position="88"/>
    </location>
</feature>
<dbReference type="CDD" id="cd14705">
    <property type="entry name" value="bZIP_Zip1"/>
    <property type="match status" value="1"/>
</dbReference>
<keyword evidence="2" id="KW-0805">Transcription regulation</keyword>
<keyword evidence="9" id="KW-1185">Reference proteome</keyword>
<evidence type="ECO:0000256" key="6">
    <source>
        <dbReference type="SAM" id="MobiDB-lite"/>
    </source>
</evidence>
<dbReference type="PROSITE" id="PS00036">
    <property type="entry name" value="BZIP_BASIC"/>
    <property type="match status" value="1"/>
</dbReference>
<dbReference type="Proteomes" id="UP000758155">
    <property type="component" value="Unassembled WGS sequence"/>
</dbReference>
<organism evidence="8 9">
    <name type="scientific">Didymella heteroderae</name>
    <dbReference type="NCBI Taxonomy" id="1769908"/>
    <lineage>
        <taxon>Eukaryota</taxon>
        <taxon>Fungi</taxon>
        <taxon>Dikarya</taxon>
        <taxon>Ascomycota</taxon>
        <taxon>Pezizomycotina</taxon>
        <taxon>Dothideomycetes</taxon>
        <taxon>Pleosporomycetidae</taxon>
        <taxon>Pleosporales</taxon>
        <taxon>Pleosporineae</taxon>
        <taxon>Didymellaceae</taxon>
        <taxon>Didymella</taxon>
    </lineage>
</organism>
<dbReference type="GO" id="GO:0005634">
    <property type="term" value="C:nucleus"/>
    <property type="evidence" value="ECO:0007669"/>
    <property type="project" value="UniProtKB-SubCell"/>
</dbReference>
<dbReference type="InterPro" id="IPR046347">
    <property type="entry name" value="bZIP_sf"/>
</dbReference>
<proteinExistence type="predicted"/>
<dbReference type="Gene3D" id="1.20.5.170">
    <property type="match status" value="1"/>
</dbReference>
<reference evidence="8" key="1">
    <citation type="submission" date="2019-04" db="EMBL/GenBank/DDBJ databases">
        <title>Sequencing of skin fungus with MAO and IRED activity.</title>
        <authorList>
            <person name="Marsaioli A.J."/>
            <person name="Bonatto J.M.C."/>
            <person name="Reis Junior O."/>
        </authorList>
    </citation>
    <scope>NUCLEOTIDE SEQUENCE</scope>
    <source>
        <strain evidence="8">28M1</strain>
    </source>
</reference>
<sequence>MSGYKGPRGPNVSQYIANLNQLSPPSDTLADPAPVNDDFSAFLNTDFFDINGGTNVDLNSPIDFGVDFDVKPSTQPTAENSPRNSISAPSAKHNMDFTLNVLHAMSANQSCSLDTHPTAMCITTPTCLPSSHSQAEGRCSPAAERNLPSKHAIAQRKQVNLTTRVLNAAFSAFSVTPPCGAHSSHNAAMADFDLFAGDFQFTDFSNFNTAPILDTSMPSLSQPQQPHYPLSTTYAPQPSAISPINYDDSASKKRKADDMSVGTPIQHMDEQARVAAEEDKRRRNTAASARFRVKKKQREQALEKTAKDMSDRVQQLEARIGQLETENTWLKSLITEKNVGKSSTSELKAMLSEHEKQKAGRSSPAHTEGVGTKA</sequence>
<dbReference type="PANTHER" id="PTHR13044">
    <property type="entry name" value="ACTIVATING TRANSCRIPTION FACTOR ATF 4/5"/>
    <property type="match status" value="1"/>
</dbReference>